<feature type="domain" description="USP" evidence="2">
    <location>
        <begin position="26"/>
        <end position="307"/>
    </location>
</feature>
<name>A0A1Y2HDA5_9FUNG</name>
<evidence type="ECO:0000256" key="1">
    <source>
        <dbReference type="SAM" id="MobiDB-lite"/>
    </source>
</evidence>
<dbReference type="PROSITE" id="PS50235">
    <property type="entry name" value="USP_3"/>
    <property type="match status" value="1"/>
</dbReference>
<comment type="caution">
    <text evidence="3">The sequence shown here is derived from an EMBL/GenBank/DDBJ whole genome shotgun (WGS) entry which is preliminary data.</text>
</comment>
<proteinExistence type="predicted"/>
<dbReference type="Pfam" id="PF00443">
    <property type="entry name" value="UCH"/>
    <property type="match status" value="1"/>
</dbReference>
<keyword evidence="4" id="KW-1185">Reference proteome</keyword>
<evidence type="ECO:0000313" key="4">
    <source>
        <dbReference type="Proteomes" id="UP000193411"/>
    </source>
</evidence>
<dbReference type="SUPFAM" id="SSF54001">
    <property type="entry name" value="Cysteine proteinases"/>
    <property type="match status" value="1"/>
</dbReference>
<feature type="region of interest" description="Disordered" evidence="1">
    <location>
        <begin position="334"/>
        <end position="386"/>
    </location>
</feature>
<dbReference type="InterPro" id="IPR001394">
    <property type="entry name" value="Peptidase_C19_UCH"/>
</dbReference>
<dbReference type="GO" id="GO:0016579">
    <property type="term" value="P:protein deubiquitination"/>
    <property type="evidence" value="ECO:0007669"/>
    <property type="project" value="InterPro"/>
</dbReference>
<dbReference type="AlphaFoldDB" id="A0A1Y2HDA5"/>
<organism evidence="3 4">
    <name type="scientific">Catenaria anguillulae PL171</name>
    <dbReference type="NCBI Taxonomy" id="765915"/>
    <lineage>
        <taxon>Eukaryota</taxon>
        <taxon>Fungi</taxon>
        <taxon>Fungi incertae sedis</taxon>
        <taxon>Blastocladiomycota</taxon>
        <taxon>Blastocladiomycetes</taxon>
        <taxon>Blastocladiales</taxon>
        <taxon>Catenariaceae</taxon>
        <taxon>Catenaria</taxon>
    </lineage>
</organism>
<evidence type="ECO:0000313" key="3">
    <source>
        <dbReference type="EMBL" id="ORZ32515.1"/>
    </source>
</evidence>
<reference evidence="3 4" key="1">
    <citation type="submission" date="2016-07" db="EMBL/GenBank/DDBJ databases">
        <title>Pervasive Adenine N6-methylation of Active Genes in Fungi.</title>
        <authorList>
            <consortium name="DOE Joint Genome Institute"/>
            <person name="Mondo S.J."/>
            <person name="Dannebaum R.O."/>
            <person name="Kuo R.C."/>
            <person name="Labutti K."/>
            <person name="Haridas S."/>
            <person name="Kuo A."/>
            <person name="Salamov A."/>
            <person name="Ahrendt S.R."/>
            <person name="Lipzen A."/>
            <person name="Sullivan W."/>
            <person name="Andreopoulos W.B."/>
            <person name="Clum A."/>
            <person name="Lindquist E."/>
            <person name="Daum C."/>
            <person name="Ramamoorthy G.K."/>
            <person name="Gryganskyi A."/>
            <person name="Culley D."/>
            <person name="Magnuson J.K."/>
            <person name="James T.Y."/>
            <person name="O'Malley M.A."/>
            <person name="Stajich J.E."/>
            <person name="Spatafora J.W."/>
            <person name="Visel A."/>
            <person name="Grigoriev I.V."/>
        </authorList>
    </citation>
    <scope>NUCLEOTIDE SEQUENCE [LARGE SCALE GENOMIC DNA]</scope>
    <source>
        <strain evidence="3 4">PL171</strain>
    </source>
</reference>
<dbReference type="GO" id="GO:0004843">
    <property type="term" value="F:cysteine-type deubiquitinase activity"/>
    <property type="evidence" value="ECO:0007669"/>
    <property type="project" value="InterPro"/>
</dbReference>
<dbReference type="EMBL" id="MCFL01000045">
    <property type="protein sequence ID" value="ORZ32515.1"/>
    <property type="molecule type" value="Genomic_DNA"/>
</dbReference>
<dbReference type="InterPro" id="IPR038765">
    <property type="entry name" value="Papain-like_cys_pep_sf"/>
</dbReference>
<evidence type="ECO:0000259" key="2">
    <source>
        <dbReference type="PROSITE" id="PS50235"/>
    </source>
</evidence>
<dbReference type="InterPro" id="IPR028889">
    <property type="entry name" value="USP"/>
</dbReference>
<sequence>MSSNPPLLSAGPSASTQSTIATLLPSGIENQRNECFAIAVVQVLLQCQPFTNWLTLFTGYTRKYNASSQLFPVAAALSSLFDAMSPPCVNPTLPTISPLMCAIRKYHPWARADIPDGQQSDAAIFLGILLHCLFVEAEATFPTRPVIANFLYSMYKTDFDATHNGVILLDISHHKVTTFEKALQLSLKWSYTYCPPDMLFMSVNRNHLEIQKIRKHVNVPTMLNLSNYFDSAVGTNDAMYRRSGVVYHSGATFWHGHCTAHVRLSHALERDVWMYTNDRSCRHERDSACIAAAGAGRDTVLVAYEKVDEHLLEVDEFPEPLPRMLPDEIMAFSDQDGEGAATGGSGETGEDEDGEHAMTETDASEDEDESPPPAPAPPRKLTANQHKRLRKKMKRIGFAHIPGLTDMKFLGALHDLDREQLCLLLARISAPPIAARRQGLKRTQQPWRNRHRIRSPALSLAQALALEFRRHVTQQPNLMLTITR</sequence>
<dbReference type="PANTHER" id="PTHR21646">
    <property type="entry name" value="UBIQUITIN CARBOXYL-TERMINAL HYDROLASE"/>
    <property type="match status" value="1"/>
</dbReference>
<dbReference type="Proteomes" id="UP000193411">
    <property type="component" value="Unassembled WGS sequence"/>
</dbReference>
<dbReference type="InterPro" id="IPR050185">
    <property type="entry name" value="Ub_carboxyl-term_hydrolase"/>
</dbReference>
<dbReference type="OrthoDB" id="2020758at2759"/>
<dbReference type="Gene3D" id="3.90.70.10">
    <property type="entry name" value="Cysteine proteinases"/>
    <property type="match status" value="2"/>
</dbReference>
<protein>
    <recommendedName>
        <fullName evidence="2">USP domain-containing protein</fullName>
    </recommendedName>
</protein>
<gene>
    <name evidence="3" type="ORF">BCR44DRAFT_1501936</name>
</gene>
<accession>A0A1Y2HDA5</accession>